<evidence type="ECO:0000313" key="1">
    <source>
        <dbReference type="EMBL" id="EPP21675.1"/>
    </source>
</evidence>
<proteinExistence type="predicted"/>
<name>S7JHI9_VIBFL</name>
<protein>
    <submittedName>
        <fullName evidence="1">Uncharacterized protein</fullName>
    </submittedName>
</protein>
<sequence length="41" mass="4143">MTRLLQQAFLGVASVVVIAVAVAVAAAEAVEVAVNNLSPHL</sequence>
<comment type="caution">
    <text evidence="1">The sequence shown here is derived from an EMBL/GenBank/DDBJ whole genome shotgun (WGS) entry which is preliminary data.</text>
</comment>
<organism evidence="1 2">
    <name type="scientific">Vibrio fluvialis PG41</name>
    <dbReference type="NCBI Taxonomy" id="1336752"/>
    <lineage>
        <taxon>Bacteria</taxon>
        <taxon>Pseudomonadati</taxon>
        <taxon>Pseudomonadota</taxon>
        <taxon>Gammaproteobacteria</taxon>
        <taxon>Vibrionales</taxon>
        <taxon>Vibrionaceae</taxon>
        <taxon>Vibrio</taxon>
    </lineage>
</organism>
<dbReference type="PATRIC" id="fig|1336752.4.peg.3206"/>
<evidence type="ECO:0000313" key="2">
    <source>
        <dbReference type="Proteomes" id="UP000014854"/>
    </source>
</evidence>
<dbReference type="Proteomes" id="UP000014854">
    <property type="component" value="Unassembled WGS sequence"/>
</dbReference>
<dbReference type="RefSeq" id="WP_020330861.1">
    <property type="nucleotide sequence ID" value="NZ_ASXS01000013.1"/>
</dbReference>
<gene>
    <name evidence="1" type="ORF">L910_1354</name>
</gene>
<dbReference type="AlphaFoldDB" id="S7JHI9"/>
<reference evidence="1 2" key="1">
    <citation type="journal article" date="2013" name="Gut Pathog.">
        <title>Evidence of a new metabolic capacity in an emerging diarrheal pathogen: lessons from the draft genomes of Vibrio fluvialis strains PG41 and I21563.</title>
        <authorList>
            <person name="Khatri I."/>
            <person name="Mahajan S."/>
            <person name="Dureja C."/>
            <person name="Subramanian S."/>
            <person name="Raychaudhuri S."/>
        </authorList>
    </citation>
    <scope>NUCLEOTIDE SEQUENCE [LARGE SCALE GENOMIC DNA]</scope>
    <source>
        <strain evidence="1 2">PG41</strain>
    </source>
</reference>
<dbReference type="EMBL" id="ASXS01000013">
    <property type="protein sequence ID" value="EPP21675.1"/>
    <property type="molecule type" value="Genomic_DNA"/>
</dbReference>
<accession>S7JHI9</accession>